<dbReference type="SUPFAM" id="SSF53335">
    <property type="entry name" value="S-adenosyl-L-methionine-dependent methyltransferases"/>
    <property type="match status" value="1"/>
</dbReference>
<dbReference type="InterPro" id="IPR016461">
    <property type="entry name" value="COMT-like"/>
</dbReference>
<keyword evidence="2" id="KW-0808">Transferase</keyword>
<keyword evidence="3" id="KW-0949">S-adenosyl-L-methionine</keyword>
<dbReference type="EMBL" id="JAKJXO020000016">
    <property type="protein sequence ID" value="KAL1595227.1"/>
    <property type="molecule type" value="Genomic_DNA"/>
</dbReference>
<evidence type="ECO:0000313" key="5">
    <source>
        <dbReference type="EMBL" id="KAL1595227.1"/>
    </source>
</evidence>
<evidence type="ECO:0000256" key="1">
    <source>
        <dbReference type="ARBA" id="ARBA00022603"/>
    </source>
</evidence>
<dbReference type="Gene3D" id="3.40.50.150">
    <property type="entry name" value="Vaccinia Virus protein VP39"/>
    <property type="match status" value="1"/>
</dbReference>
<organism evidence="5 6">
    <name type="scientific">Paraconiothyrium brasiliense</name>
    <dbReference type="NCBI Taxonomy" id="300254"/>
    <lineage>
        <taxon>Eukaryota</taxon>
        <taxon>Fungi</taxon>
        <taxon>Dikarya</taxon>
        <taxon>Ascomycota</taxon>
        <taxon>Pezizomycotina</taxon>
        <taxon>Dothideomycetes</taxon>
        <taxon>Pleosporomycetidae</taxon>
        <taxon>Pleosporales</taxon>
        <taxon>Massarineae</taxon>
        <taxon>Didymosphaeriaceae</taxon>
        <taxon>Paraconiothyrium</taxon>
    </lineage>
</organism>
<feature type="domain" description="O-methyltransferase C-terminal" evidence="4">
    <location>
        <begin position="119"/>
        <end position="279"/>
    </location>
</feature>
<dbReference type="InterPro" id="IPR001077">
    <property type="entry name" value="COMT_C"/>
</dbReference>
<dbReference type="PROSITE" id="PS51683">
    <property type="entry name" value="SAM_OMT_II"/>
    <property type="match status" value="1"/>
</dbReference>
<evidence type="ECO:0000256" key="2">
    <source>
        <dbReference type="ARBA" id="ARBA00022679"/>
    </source>
</evidence>
<proteinExistence type="predicted"/>
<name>A0ABR3QTX6_9PLEO</name>
<dbReference type="PANTHER" id="PTHR43712:SF1">
    <property type="entry name" value="HYPOTHETICAL O-METHYLTRANSFERASE (EUROFUNG)-RELATED"/>
    <property type="match status" value="1"/>
</dbReference>
<evidence type="ECO:0000256" key="3">
    <source>
        <dbReference type="ARBA" id="ARBA00022691"/>
    </source>
</evidence>
<comment type="caution">
    <text evidence="5">The sequence shown here is derived from an EMBL/GenBank/DDBJ whole genome shotgun (WGS) entry which is preliminary data.</text>
</comment>
<accession>A0ABR3QTX6</accession>
<dbReference type="Pfam" id="PF00891">
    <property type="entry name" value="Methyltransf_2"/>
    <property type="match status" value="1"/>
</dbReference>
<evidence type="ECO:0000259" key="4">
    <source>
        <dbReference type="Pfam" id="PF00891"/>
    </source>
</evidence>
<keyword evidence="6" id="KW-1185">Reference proteome</keyword>
<evidence type="ECO:0000313" key="6">
    <source>
        <dbReference type="Proteomes" id="UP001521785"/>
    </source>
</evidence>
<dbReference type="InterPro" id="IPR029063">
    <property type="entry name" value="SAM-dependent_MTases_sf"/>
</dbReference>
<dbReference type="PANTHER" id="PTHR43712">
    <property type="entry name" value="PUTATIVE (AFU_ORTHOLOGUE AFUA_4G14580)-RELATED"/>
    <property type="match status" value="1"/>
</dbReference>
<keyword evidence="1" id="KW-0489">Methyltransferase</keyword>
<protein>
    <recommendedName>
        <fullName evidence="4">O-methyltransferase C-terminal domain-containing protein</fullName>
    </recommendedName>
</protein>
<reference evidence="5 6" key="1">
    <citation type="submission" date="2024-02" db="EMBL/GenBank/DDBJ databases">
        <title>De novo assembly and annotation of 12 fungi associated with fruit tree decline syndrome in Ontario, Canada.</title>
        <authorList>
            <person name="Sulman M."/>
            <person name="Ellouze W."/>
            <person name="Ilyukhin E."/>
        </authorList>
    </citation>
    <scope>NUCLEOTIDE SEQUENCE [LARGE SCALE GENOMIC DNA]</scope>
    <source>
        <strain evidence="5 6">M42-189</strain>
    </source>
</reference>
<gene>
    <name evidence="5" type="ORF">SLS60_009915</name>
</gene>
<dbReference type="Proteomes" id="UP001521785">
    <property type="component" value="Unassembled WGS sequence"/>
</dbReference>
<sequence length="300" mass="33859">MSGPSSQVTSMLNAIHMNGATFQDTGSDASRAKLLGAERSLECVRRRQYGEPYLPWLSARKRVQEPTDKDATTFKKAVGTDLHYFEWIAQSGVEDKLDDFKAHIEYKTLGTLGKKRFESVDVQHIFRISTDLGAVLLVDMGGGFGHDLIEFHNAFPHTPGKLVLQELPMTIKNLPKDFPREIDAQAHDAFTPQPIVGAKAYYLHMVLHELPDESCRMMLSQLVPAMQKAHSKSLLNEIVVPDVSAQWFSTSVDMLMLMCHSAQERTEGMWRDLLERVGLRISKIWDCEGNFEKIIEVKLA</sequence>